<feature type="transmembrane region" description="Helical" evidence="1">
    <location>
        <begin position="168"/>
        <end position="191"/>
    </location>
</feature>
<feature type="transmembrane region" description="Helical" evidence="1">
    <location>
        <begin position="119"/>
        <end position="139"/>
    </location>
</feature>
<dbReference type="InterPro" id="IPR008875">
    <property type="entry name" value="TraX"/>
</dbReference>
<accession>A0A1M7F3L9</accession>
<sequence>MSVFALKILAILAMSLDHIAAVFLSPINMPYLLMRGFGRIAFPIFCFLIVEGYYHTRDVKKYMIRLAGFALVSEIPFDLCFYQKPFYWQHQNVFFTLALGLITIYAIDEIKKRFSTSYIKALVLQFAVIILAMTTAWFLSTDYSMLGILIIIAFYVGRGNIIQIAISICIVTLYLGNTFQLYSLLALIPIYLYNGKKGPSMRYVFYVFYPAHMLILYVMSSLI</sequence>
<dbReference type="RefSeq" id="WP_073282184.1">
    <property type="nucleotide sequence ID" value="NZ_FRCP01000005.1"/>
</dbReference>
<organism evidence="2 3">
    <name type="scientific">Anaerosporobacter mobilis DSM 15930</name>
    <dbReference type="NCBI Taxonomy" id="1120996"/>
    <lineage>
        <taxon>Bacteria</taxon>
        <taxon>Bacillati</taxon>
        <taxon>Bacillota</taxon>
        <taxon>Clostridia</taxon>
        <taxon>Lachnospirales</taxon>
        <taxon>Lachnospiraceae</taxon>
        <taxon>Anaerosporobacter</taxon>
    </lineage>
</organism>
<keyword evidence="1" id="KW-1133">Transmembrane helix</keyword>
<feature type="transmembrane region" description="Helical" evidence="1">
    <location>
        <begin position="203"/>
        <end position="222"/>
    </location>
</feature>
<keyword evidence="1" id="KW-0812">Transmembrane</keyword>
<feature type="transmembrane region" description="Helical" evidence="1">
    <location>
        <begin position="31"/>
        <end position="50"/>
    </location>
</feature>
<keyword evidence="1" id="KW-0472">Membrane</keyword>
<dbReference type="EMBL" id="FRCP01000005">
    <property type="protein sequence ID" value="SHL98664.1"/>
    <property type="molecule type" value="Genomic_DNA"/>
</dbReference>
<name>A0A1M7F3L9_9FIRM</name>
<reference evidence="2 3" key="1">
    <citation type="submission" date="2016-11" db="EMBL/GenBank/DDBJ databases">
        <authorList>
            <person name="Jaros S."/>
            <person name="Januszkiewicz K."/>
            <person name="Wedrychowicz H."/>
        </authorList>
    </citation>
    <scope>NUCLEOTIDE SEQUENCE [LARGE SCALE GENOMIC DNA]</scope>
    <source>
        <strain evidence="2 3">DSM 15930</strain>
    </source>
</reference>
<dbReference type="Proteomes" id="UP000184038">
    <property type="component" value="Unassembled WGS sequence"/>
</dbReference>
<gene>
    <name evidence="2" type="ORF">SAMN02746066_00385</name>
</gene>
<evidence type="ECO:0000313" key="2">
    <source>
        <dbReference type="EMBL" id="SHL98664.1"/>
    </source>
</evidence>
<dbReference type="Pfam" id="PF05857">
    <property type="entry name" value="TraX"/>
    <property type="match status" value="1"/>
</dbReference>
<dbReference type="AlphaFoldDB" id="A0A1M7F3L9"/>
<evidence type="ECO:0000313" key="3">
    <source>
        <dbReference type="Proteomes" id="UP000184038"/>
    </source>
</evidence>
<keyword evidence="3" id="KW-1185">Reference proteome</keyword>
<feature type="transmembrane region" description="Helical" evidence="1">
    <location>
        <begin position="145"/>
        <end position="161"/>
    </location>
</feature>
<evidence type="ECO:0000256" key="1">
    <source>
        <dbReference type="SAM" id="Phobius"/>
    </source>
</evidence>
<protein>
    <submittedName>
        <fullName evidence="2">TraX protein</fullName>
    </submittedName>
</protein>
<proteinExistence type="predicted"/>
<dbReference type="OrthoDB" id="9781069at2"/>